<reference evidence="4" key="1">
    <citation type="submission" date="2025-08" db="UniProtKB">
        <authorList>
            <consortium name="Ensembl"/>
        </authorList>
    </citation>
    <scope>IDENTIFICATION</scope>
</reference>
<evidence type="ECO:0000313" key="5">
    <source>
        <dbReference type="Proteomes" id="UP001108240"/>
    </source>
</evidence>
<dbReference type="Pfam" id="PF23058">
    <property type="entry name" value="RBD_ZCCHC3_2nd"/>
    <property type="match status" value="1"/>
</dbReference>
<accession>A0A9J7ZNB8</accession>
<dbReference type="GO" id="GO:0008270">
    <property type="term" value="F:zinc ion binding"/>
    <property type="evidence" value="ECO:0007669"/>
    <property type="project" value="UniProtKB-KW"/>
</dbReference>
<keyword evidence="1" id="KW-0863">Zinc-finger</keyword>
<dbReference type="PROSITE" id="PS50158">
    <property type="entry name" value="ZF_CCHC"/>
    <property type="match status" value="2"/>
</dbReference>
<proteinExistence type="predicted"/>
<organism evidence="4 5">
    <name type="scientific">Cyprinus carpio carpio</name>
    <dbReference type="NCBI Taxonomy" id="630221"/>
    <lineage>
        <taxon>Eukaryota</taxon>
        <taxon>Metazoa</taxon>
        <taxon>Chordata</taxon>
        <taxon>Craniata</taxon>
        <taxon>Vertebrata</taxon>
        <taxon>Euteleostomi</taxon>
        <taxon>Actinopterygii</taxon>
        <taxon>Neopterygii</taxon>
        <taxon>Teleostei</taxon>
        <taxon>Ostariophysi</taxon>
        <taxon>Cypriniformes</taxon>
        <taxon>Cyprinidae</taxon>
        <taxon>Cyprininae</taxon>
        <taxon>Cyprinus</taxon>
    </lineage>
</organism>
<dbReference type="SMART" id="SM00343">
    <property type="entry name" value="ZnF_C2HC"/>
    <property type="match status" value="4"/>
</dbReference>
<protein>
    <recommendedName>
        <fullName evidence="3">CCHC-type domain-containing protein</fullName>
    </recommendedName>
</protein>
<dbReference type="InterPro" id="IPR042509">
    <property type="entry name" value="ZCCHC3"/>
</dbReference>
<dbReference type="GeneTree" id="ENSGT01050000245165"/>
<dbReference type="OMA" id="NIRCLNC"/>
<dbReference type="InterPro" id="IPR001878">
    <property type="entry name" value="Znf_CCHC"/>
</dbReference>
<feature type="domain" description="CCHC-type" evidence="3">
    <location>
        <begin position="62"/>
        <end position="76"/>
    </location>
</feature>
<feature type="region of interest" description="Disordered" evidence="2">
    <location>
        <begin position="162"/>
        <end position="181"/>
    </location>
</feature>
<evidence type="ECO:0000256" key="1">
    <source>
        <dbReference type="PROSITE-ProRule" id="PRU00047"/>
    </source>
</evidence>
<keyword evidence="5" id="KW-1185">Reference proteome</keyword>
<dbReference type="InterPro" id="IPR036875">
    <property type="entry name" value="Znf_CCHC_sf"/>
</dbReference>
<dbReference type="PANTHER" id="PTHR22639:SF3">
    <property type="entry name" value="ZINC FINGER CCHC DOMAIN-CONTAINING PROTEIN 3"/>
    <property type="match status" value="1"/>
</dbReference>
<reference evidence="4" key="2">
    <citation type="submission" date="2025-09" db="UniProtKB">
        <authorList>
            <consortium name="Ensembl"/>
        </authorList>
    </citation>
    <scope>IDENTIFICATION</scope>
</reference>
<evidence type="ECO:0000256" key="2">
    <source>
        <dbReference type="SAM" id="MobiDB-lite"/>
    </source>
</evidence>
<dbReference type="Ensembl" id="ENSCCRT00000186491.1">
    <property type="protein sequence ID" value="ENSCCRP00000134614.1"/>
    <property type="gene ID" value="ENSCCRG00000062425.1"/>
</dbReference>
<dbReference type="GO" id="GO:0003723">
    <property type="term" value="F:RNA binding"/>
    <property type="evidence" value="ECO:0007669"/>
    <property type="project" value="InterPro"/>
</dbReference>
<dbReference type="AlphaFoldDB" id="A0A9J7ZNB8"/>
<dbReference type="SUPFAM" id="SSF57756">
    <property type="entry name" value="Retrovirus zinc finger-like domains"/>
    <property type="match status" value="2"/>
</dbReference>
<dbReference type="Pfam" id="PF00098">
    <property type="entry name" value="zf-CCHC"/>
    <property type="match status" value="3"/>
</dbReference>
<dbReference type="InterPro" id="IPR057811">
    <property type="entry name" value="RBD_ZCCHC3_2nd"/>
</dbReference>
<feature type="domain" description="CCHC-type" evidence="3">
    <location>
        <begin position="121"/>
        <end position="137"/>
    </location>
</feature>
<keyword evidence="1" id="KW-0862">Zinc</keyword>
<evidence type="ECO:0000259" key="3">
    <source>
        <dbReference type="PROSITE" id="PS50158"/>
    </source>
</evidence>
<keyword evidence="1" id="KW-0479">Metal-binding</keyword>
<dbReference type="Proteomes" id="UP001108240">
    <property type="component" value="Unplaced"/>
</dbReference>
<dbReference type="Gene3D" id="4.10.60.10">
    <property type="entry name" value="Zinc finger, CCHC-type"/>
    <property type="match status" value="3"/>
</dbReference>
<evidence type="ECO:0000313" key="4">
    <source>
        <dbReference type="Ensembl" id="ENSCCRP00000134614.1"/>
    </source>
</evidence>
<name>A0A9J7ZNB8_CYPCA</name>
<dbReference type="GO" id="GO:0003690">
    <property type="term" value="F:double-stranded DNA binding"/>
    <property type="evidence" value="ECO:0007669"/>
    <property type="project" value="InterPro"/>
</dbReference>
<sequence length="181" mass="20517">MTRASPRRFLLRTENGLEGLMHPPAQFNIGADKGYLFYSRQPPFCRRCRRYGHNDGGCEEQRCLQCAQLGHIAKECTVPKSCHSCGSLDHLMRDCKVYSGQPQYCRRCQEFGHLEHQCNIRCLNCKDPGHAASECPKPKVCKECGATDHLFKTWTTGFIEETDKGKGNGKKKKTLPADLHK</sequence>
<dbReference type="PANTHER" id="PTHR22639">
    <property type="entry name" value="GAG-RELATED PROTEIN"/>
    <property type="match status" value="1"/>
</dbReference>
<dbReference type="GO" id="GO:0002218">
    <property type="term" value="P:activation of innate immune response"/>
    <property type="evidence" value="ECO:0007669"/>
    <property type="project" value="InterPro"/>
</dbReference>